<feature type="region of interest" description="Disordered" evidence="1">
    <location>
        <begin position="1"/>
        <end position="26"/>
    </location>
</feature>
<reference evidence="2" key="1">
    <citation type="submission" date="2018-01" db="EMBL/GenBank/DDBJ databases">
        <authorList>
            <person name="Clerissi C."/>
        </authorList>
    </citation>
    <scope>NUCLEOTIDE SEQUENCE</scope>
    <source>
        <strain evidence="2">Cupriavidus sp. LMG 19464</strain>
    </source>
</reference>
<evidence type="ECO:0000256" key="1">
    <source>
        <dbReference type="SAM" id="MobiDB-lite"/>
    </source>
</evidence>
<sequence length="68" mass="7163">MARGLDPRMPQTEGSIHSCHSEHNSGQLPRRLATFGIIFSIAKTASDCVQSGGAPRAAASGRQRTDAV</sequence>
<accession>A0A375BX90</accession>
<protein>
    <submittedName>
        <fullName evidence="2">Uncharacterized protein</fullName>
    </submittedName>
</protein>
<gene>
    <name evidence="2" type="ORF">CBM2587_B10109</name>
</gene>
<organism evidence="2">
    <name type="scientific">Cupriavidus taiwanensis</name>
    <dbReference type="NCBI Taxonomy" id="164546"/>
    <lineage>
        <taxon>Bacteria</taxon>
        <taxon>Pseudomonadati</taxon>
        <taxon>Pseudomonadota</taxon>
        <taxon>Betaproteobacteria</taxon>
        <taxon>Burkholderiales</taxon>
        <taxon>Burkholderiaceae</taxon>
        <taxon>Cupriavidus</taxon>
    </lineage>
</organism>
<dbReference type="EMBL" id="OFSQ01000029">
    <property type="protein sequence ID" value="SOY57738.1"/>
    <property type="molecule type" value="Genomic_DNA"/>
</dbReference>
<comment type="caution">
    <text evidence="2">The sequence shown here is derived from an EMBL/GenBank/DDBJ whole genome shotgun (WGS) entry which is preliminary data.</text>
</comment>
<name>A0A375BX90_9BURK</name>
<dbReference type="Proteomes" id="UP000256780">
    <property type="component" value="Chromosome CBM2587_b"/>
</dbReference>
<dbReference type="AlphaFoldDB" id="A0A375BX90"/>
<proteinExistence type="predicted"/>
<evidence type="ECO:0000313" key="2">
    <source>
        <dbReference type="EMBL" id="SOY57738.1"/>
    </source>
</evidence>